<dbReference type="AlphaFoldDB" id="A0A9D4P0Y9"/>
<protein>
    <submittedName>
        <fullName evidence="4">Acyltransferase-like protein</fullName>
    </submittedName>
</protein>
<reference evidence="4" key="1">
    <citation type="submission" date="2020-06" db="EMBL/GenBank/DDBJ databases">
        <authorList>
            <person name="Ji K."/>
            <person name="Li J."/>
        </authorList>
    </citation>
    <scope>NUCLEOTIDE SEQUENCE</scope>
    <source>
        <strain evidence="4">JKM2019</strain>
        <tissue evidence="4">Whole body</tissue>
    </source>
</reference>
<keyword evidence="4" id="KW-0808">Transferase</keyword>
<feature type="region of interest" description="Disordered" evidence="1">
    <location>
        <begin position="757"/>
        <end position="783"/>
    </location>
</feature>
<feature type="transmembrane region" description="Helical" evidence="2">
    <location>
        <begin position="625"/>
        <end position="646"/>
    </location>
</feature>
<dbReference type="Pfam" id="PF01757">
    <property type="entry name" value="Acyl_transf_3"/>
    <property type="match status" value="1"/>
</dbReference>
<evidence type="ECO:0000256" key="2">
    <source>
        <dbReference type="SAM" id="Phobius"/>
    </source>
</evidence>
<keyword evidence="2" id="KW-0472">Membrane</keyword>
<dbReference type="InterPro" id="IPR052728">
    <property type="entry name" value="O2_lipid_transport_reg"/>
</dbReference>
<evidence type="ECO:0000259" key="3">
    <source>
        <dbReference type="SMART" id="SM00703"/>
    </source>
</evidence>
<feature type="transmembrane region" description="Helical" evidence="2">
    <location>
        <begin position="373"/>
        <end position="390"/>
    </location>
</feature>
<feature type="compositionally biased region" description="Polar residues" evidence="1">
    <location>
        <begin position="771"/>
        <end position="783"/>
    </location>
</feature>
<accession>A0A9D4P0Y9</accession>
<reference evidence="4" key="2">
    <citation type="journal article" date="2021" name="World Allergy Organ. J.">
        <title>Chromosome-level assembly of Dermatophagoides farinae genome and transcriptome reveals two novel allergens Der f 37 and Der f 39.</title>
        <authorList>
            <person name="Chen J."/>
            <person name="Cai Z."/>
            <person name="Fan D."/>
            <person name="Hu J."/>
            <person name="Hou Y."/>
            <person name="He Y."/>
            <person name="Zhang Z."/>
            <person name="Zhao Z."/>
            <person name="Gao P."/>
            <person name="Hu W."/>
            <person name="Sun J."/>
            <person name="Li J."/>
            <person name="Ji K."/>
        </authorList>
    </citation>
    <scope>NUCLEOTIDE SEQUENCE</scope>
    <source>
        <strain evidence="4">JKM2019</strain>
    </source>
</reference>
<feature type="transmembrane region" description="Helical" evidence="2">
    <location>
        <begin position="497"/>
        <end position="518"/>
    </location>
</feature>
<sequence length="783" mass="91133">MYQWYSEQKPFRWPSFSLFSSLFVIVGVVILTNVVISIKSTPSSTTTSSLPVIDGKWQPLLNLNDDTIRQLFMPRLLDLNQVASKWNNVSEACRHDIRHALTDMFDVSPQNRKAWPFQMFDSWSKMPPSGMFRGTITDYGDYDQCLSIIEPIRSQYCLVDFSMPMPKSQPPPNHNFFHKTLGLLPETFPRRNESTIYEHLEKYSSIFYYTYVEMAICMPIVCNQDDLETILKDAEKIGLELKKLSCEYRHTERWRPNLPQFLAILMLFIVSVLSTVALVHDYIHGQKGRNEFIACFSPARNCRKLFMTQTSSSGNDELSCVHGIRVLTICWIIMGHTLDWNNLNVYRDTFLIKESLSDLMKQPFFRTHFSVETFFYITGLLTSYITLGYTKGKLENFSSIAYLVLRYLRLTPQLVAFMLLTSLLPIMFDGPLWKMYNDRMIGQCHRTWWHNLIYMQNIIENENICAIHTWFLAADMQLHWLALLPIIAMLKNARIGLIFAKFLVLMFTLLSSLIIYIGQLPPGYVVTSKSDFLDEQGKPSELVRFFHKPWNHCNVFFIGFIFGVYLHQNISNISCKLQMNKGKKVAFWLLAFCGYLSCVYSNSFYLFGRPYEPIWSALIFPLNRILWALVLTLIIWLCITGNGMWIGRLLSWSAIRPLSRMTFAVYLVHAWTFTVLIGTKRDLIDIRPTSIIFLFASMVSISYVLAFLFTILFESPFIHMMDHAKKSMLMPASDQMKKTHTIVHLTEKNDNIHHHQYENSQQQQQQQQQQHSSLLTSVESTNI</sequence>
<feature type="transmembrane region" description="Helical" evidence="2">
    <location>
        <begin position="691"/>
        <end position="713"/>
    </location>
</feature>
<feature type="transmembrane region" description="Helical" evidence="2">
    <location>
        <begin position="586"/>
        <end position="605"/>
    </location>
</feature>
<dbReference type="GO" id="GO:0016747">
    <property type="term" value="F:acyltransferase activity, transferring groups other than amino-acyl groups"/>
    <property type="evidence" value="ECO:0007669"/>
    <property type="project" value="InterPro"/>
</dbReference>
<evidence type="ECO:0000313" key="4">
    <source>
        <dbReference type="EMBL" id="KAH7641060.1"/>
    </source>
</evidence>
<dbReference type="Pfam" id="PF20146">
    <property type="entry name" value="NRF"/>
    <property type="match status" value="1"/>
</dbReference>
<dbReference type="SMART" id="SM00703">
    <property type="entry name" value="NRF"/>
    <property type="match status" value="1"/>
</dbReference>
<proteinExistence type="predicted"/>
<dbReference type="EMBL" id="SDOV01000005">
    <property type="protein sequence ID" value="KAH7641060.1"/>
    <property type="molecule type" value="Genomic_DNA"/>
</dbReference>
<evidence type="ECO:0000256" key="1">
    <source>
        <dbReference type="SAM" id="MobiDB-lite"/>
    </source>
</evidence>
<feature type="compositionally biased region" description="Low complexity" evidence="1">
    <location>
        <begin position="761"/>
        <end position="770"/>
    </location>
</feature>
<feature type="transmembrane region" description="Helical" evidence="2">
    <location>
        <begin position="261"/>
        <end position="280"/>
    </location>
</feature>
<keyword evidence="2" id="KW-0812">Transmembrane</keyword>
<dbReference type="PANTHER" id="PTHR11161">
    <property type="entry name" value="O-ACYLTRANSFERASE"/>
    <property type="match status" value="1"/>
</dbReference>
<feature type="transmembrane region" description="Helical" evidence="2">
    <location>
        <begin position="410"/>
        <end position="428"/>
    </location>
</feature>
<dbReference type="InterPro" id="IPR006621">
    <property type="entry name" value="Nose-resist-to-fluoxetine_N"/>
</dbReference>
<dbReference type="PANTHER" id="PTHR11161:SF0">
    <property type="entry name" value="O-ACYLTRANSFERASE LIKE PROTEIN"/>
    <property type="match status" value="1"/>
</dbReference>
<gene>
    <name evidence="4" type="ORF">HUG17_8529</name>
</gene>
<keyword evidence="2" id="KW-1133">Transmembrane helix</keyword>
<feature type="domain" description="Nose resistant-to-fluoxetine protein N-terminal" evidence="3">
    <location>
        <begin position="90"/>
        <end position="248"/>
    </location>
</feature>
<feature type="transmembrane region" description="Helical" evidence="2">
    <location>
        <begin position="16"/>
        <end position="36"/>
    </location>
</feature>
<name>A0A9D4P0Y9_DERFA</name>
<feature type="transmembrane region" description="Helical" evidence="2">
    <location>
        <begin position="658"/>
        <end position="679"/>
    </location>
</feature>
<organism evidence="4">
    <name type="scientific">Dermatophagoides farinae</name>
    <name type="common">American house dust mite</name>
    <dbReference type="NCBI Taxonomy" id="6954"/>
    <lineage>
        <taxon>Eukaryota</taxon>
        <taxon>Metazoa</taxon>
        <taxon>Ecdysozoa</taxon>
        <taxon>Arthropoda</taxon>
        <taxon>Chelicerata</taxon>
        <taxon>Arachnida</taxon>
        <taxon>Acari</taxon>
        <taxon>Acariformes</taxon>
        <taxon>Sarcoptiformes</taxon>
        <taxon>Astigmata</taxon>
        <taxon>Psoroptidia</taxon>
        <taxon>Analgoidea</taxon>
        <taxon>Pyroglyphidae</taxon>
        <taxon>Dermatophagoidinae</taxon>
        <taxon>Dermatophagoides</taxon>
    </lineage>
</organism>
<comment type="caution">
    <text evidence="4">The sequence shown here is derived from an EMBL/GenBank/DDBJ whole genome shotgun (WGS) entry which is preliminary data.</text>
</comment>
<dbReference type="Proteomes" id="UP000828236">
    <property type="component" value="Unassembled WGS sequence"/>
</dbReference>
<dbReference type="InterPro" id="IPR002656">
    <property type="entry name" value="Acyl_transf_3_dom"/>
</dbReference>
<keyword evidence="4" id="KW-0012">Acyltransferase</keyword>